<keyword evidence="1" id="KW-0676">Redox-active center</keyword>
<dbReference type="RefSeq" id="WP_184201424.1">
    <property type="nucleotide sequence ID" value="NZ_BMOX01000140.1"/>
</dbReference>
<accession>A0A841L917</accession>
<dbReference type="Pfam" id="PF00578">
    <property type="entry name" value="AhpC-TSA"/>
    <property type="match status" value="1"/>
</dbReference>
<feature type="chain" id="PRO_5032879816" evidence="2">
    <location>
        <begin position="19"/>
        <end position="175"/>
    </location>
</feature>
<evidence type="ECO:0000259" key="3">
    <source>
        <dbReference type="PROSITE" id="PS51352"/>
    </source>
</evidence>
<comment type="caution">
    <text evidence="4">The sequence shown here is derived from an EMBL/GenBank/DDBJ whole genome shotgun (WGS) entry which is preliminary data.</text>
</comment>
<sequence>MLRTLAIAAALITAPAAAIPAVGEKAPPLDVHDSRGRPQTLQSLQGSAGTVLVFFQSASWSPYSKAQLGELNAQAAAPLAARGYNLVALSYDPPAFLNKLAEERNIKWPLLSDIRSRVIDAWQLRDPQFTAGSRAVGVARPAIFVIGRDGIIKARLMEEDSRVRPSVEAVLAAAN</sequence>
<evidence type="ECO:0000313" key="4">
    <source>
        <dbReference type="EMBL" id="MBB6228666.1"/>
    </source>
</evidence>
<reference evidence="4 5" key="1">
    <citation type="submission" date="2020-08" db="EMBL/GenBank/DDBJ databases">
        <title>Genomic Encyclopedia of Type Strains, Phase IV (KMG-IV): sequencing the most valuable type-strain genomes for metagenomic binning, comparative biology and taxonomic classification.</title>
        <authorList>
            <person name="Goeker M."/>
        </authorList>
    </citation>
    <scope>NUCLEOTIDE SEQUENCE [LARGE SCALE GENOMIC DNA]</scope>
    <source>
        <strain evidence="4 5">DSM 102189</strain>
    </source>
</reference>
<organism evidence="4 5">
    <name type="scientific">Polymorphobacter multimanifer</name>
    <dbReference type="NCBI Taxonomy" id="1070431"/>
    <lineage>
        <taxon>Bacteria</taxon>
        <taxon>Pseudomonadati</taxon>
        <taxon>Pseudomonadota</taxon>
        <taxon>Alphaproteobacteria</taxon>
        <taxon>Sphingomonadales</taxon>
        <taxon>Sphingosinicellaceae</taxon>
        <taxon>Polymorphobacter</taxon>
    </lineage>
</organism>
<dbReference type="EMBL" id="JACIIV010000022">
    <property type="protein sequence ID" value="MBB6228666.1"/>
    <property type="molecule type" value="Genomic_DNA"/>
</dbReference>
<keyword evidence="5" id="KW-1185">Reference proteome</keyword>
<gene>
    <name evidence="4" type="ORF">FHS79_002856</name>
</gene>
<dbReference type="Proteomes" id="UP000538147">
    <property type="component" value="Unassembled WGS sequence"/>
</dbReference>
<dbReference type="PROSITE" id="PS51352">
    <property type="entry name" value="THIOREDOXIN_2"/>
    <property type="match status" value="1"/>
</dbReference>
<dbReference type="GO" id="GO:0016491">
    <property type="term" value="F:oxidoreductase activity"/>
    <property type="evidence" value="ECO:0007669"/>
    <property type="project" value="InterPro"/>
</dbReference>
<name>A0A841L917_9SPHN</name>
<dbReference type="AlphaFoldDB" id="A0A841L917"/>
<feature type="domain" description="Thioredoxin" evidence="3">
    <location>
        <begin position="20"/>
        <end position="175"/>
    </location>
</feature>
<proteinExistence type="predicted"/>
<dbReference type="InterPro" id="IPR050455">
    <property type="entry name" value="Tpx_Peroxidase_subfamily"/>
</dbReference>
<dbReference type="Gene3D" id="3.40.30.10">
    <property type="entry name" value="Glutaredoxin"/>
    <property type="match status" value="1"/>
</dbReference>
<dbReference type="GO" id="GO:0016209">
    <property type="term" value="F:antioxidant activity"/>
    <property type="evidence" value="ECO:0007669"/>
    <property type="project" value="InterPro"/>
</dbReference>
<dbReference type="InterPro" id="IPR000866">
    <property type="entry name" value="AhpC/TSA"/>
</dbReference>
<evidence type="ECO:0000313" key="5">
    <source>
        <dbReference type="Proteomes" id="UP000538147"/>
    </source>
</evidence>
<dbReference type="InterPro" id="IPR036249">
    <property type="entry name" value="Thioredoxin-like_sf"/>
</dbReference>
<evidence type="ECO:0000256" key="1">
    <source>
        <dbReference type="ARBA" id="ARBA00023284"/>
    </source>
</evidence>
<protein>
    <submittedName>
        <fullName evidence="4">Peroxiredoxin</fullName>
    </submittedName>
</protein>
<dbReference type="SUPFAM" id="SSF52833">
    <property type="entry name" value="Thioredoxin-like"/>
    <property type="match status" value="1"/>
</dbReference>
<keyword evidence="2" id="KW-0732">Signal</keyword>
<dbReference type="PANTHER" id="PTHR43110:SF1">
    <property type="entry name" value="THIOL PEROXIDASE"/>
    <property type="match status" value="1"/>
</dbReference>
<dbReference type="InterPro" id="IPR013766">
    <property type="entry name" value="Thioredoxin_domain"/>
</dbReference>
<feature type="signal peptide" evidence="2">
    <location>
        <begin position="1"/>
        <end position="18"/>
    </location>
</feature>
<evidence type="ECO:0000256" key="2">
    <source>
        <dbReference type="SAM" id="SignalP"/>
    </source>
</evidence>
<dbReference type="PANTHER" id="PTHR43110">
    <property type="entry name" value="THIOL PEROXIDASE"/>
    <property type="match status" value="1"/>
</dbReference>